<organism evidence="1 2">
    <name type="scientific">Flavobacterium collinsii</name>
    <dbReference type="NCBI Taxonomy" id="1114861"/>
    <lineage>
        <taxon>Bacteria</taxon>
        <taxon>Pseudomonadati</taxon>
        <taxon>Bacteroidota</taxon>
        <taxon>Flavobacteriia</taxon>
        <taxon>Flavobacteriales</taxon>
        <taxon>Flavobacteriaceae</taxon>
        <taxon>Flavobacterium</taxon>
    </lineage>
</organism>
<evidence type="ECO:0000313" key="2">
    <source>
        <dbReference type="Proteomes" id="UP000474567"/>
    </source>
</evidence>
<dbReference type="EMBL" id="CADCST010000064">
    <property type="protein sequence ID" value="CAA9195989.1"/>
    <property type="molecule type" value="Genomic_DNA"/>
</dbReference>
<name>A0ABM8KEZ4_9FLAO</name>
<sequence length="136" mass="15867">MKKKKIAFSALLVVVFLSLVSFKSIYRIEDKFRDNTDQEITGVYVLTSCENSRFKIKIEKKAGVYFFLVLDKNKVISKGKLKKEESDHVVYLTFGKMGGMYSVNKIQIQNYGNAMNEYEHFTQCDEKYLSFVKLEE</sequence>
<reference evidence="1 2" key="1">
    <citation type="submission" date="2020-02" db="EMBL/GenBank/DDBJ databases">
        <authorList>
            <person name="Criscuolo A."/>
        </authorList>
    </citation>
    <scope>NUCLEOTIDE SEQUENCE [LARGE SCALE GENOMIC DNA]</scope>
    <source>
        <strain evidence="1">CECT7796</strain>
    </source>
</reference>
<proteinExistence type="predicted"/>
<protein>
    <recommendedName>
        <fullName evidence="3">Lipoprotein</fullName>
    </recommendedName>
</protein>
<dbReference type="Proteomes" id="UP000474567">
    <property type="component" value="Unassembled WGS sequence"/>
</dbReference>
<gene>
    <name evidence="1" type="ORF">FLACOL7796_00939</name>
</gene>
<evidence type="ECO:0000313" key="1">
    <source>
        <dbReference type="EMBL" id="CAA9195989.1"/>
    </source>
</evidence>
<keyword evidence="2" id="KW-1185">Reference proteome</keyword>
<dbReference type="RefSeq" id="WP_173964898.1">
    <property type="nucleotide sequence ID" value="NZ_BOVI01000012.1"/>
</dbReference>
<accession>A0ABM8KEZ4</accession>
<evidence type="ECO:0008006" key="3">
    <source>
        <dbReference type="Google" id="ProtNLM"/>
    </source>
</evidence>
<comment type="caution">
    <text evidence="1">The sequence shown here is derived from an EMBL/GenBank/DDBJ whole genome shotgun (WGS) entry which is preliminary data.</text>
</comment>